<evidence type="ECO:0000313" key="2">
    <source>
        <dbReference type="Proteomes" id="UP000030021"/>
    </source>
</evidence>
<dbReference type="PATRIC" id="fig|1288298.3.peg.2329"/>
<reference evidence="1 2" key="1">
    <citation type="submission" date="2013-01" db="EMBL/GenBank/DDBJ databases">
        <authorList>
            <person name="Fiebig A."/>
            <person name="Goeker M."/>
            <person name="Klenk H.-P.P."/>
        </authorList>
    </citation>
    <scope>NUCLEOTIDE SEQUENCE [LARGE SCALE GENOMIC DNA]</scope>
    <source>
        <strain evidence="1 2">DSM 17069</strain>
    </source>
</reference>
<gene>
    <name evidence="1" type="ORF">rosmuc_02316</name>
</gene>
<name>A0A0A0HK70_9RHOB</name>
<protein>
    <submittedName>
        <fullName evidence="1">Uncharacterized protein</fullName>
    </submittedName>
</protein>
<comment type="caution">
    <text evidence="1">The sequence shown here is derived from an EMBL/GenBank/DDBJ whole genome shotgun (WGS) entry which is preliminary data.</text>
</comment>
<proteinExistence type="predicted"/>
<dbReference type="Proteomes" id="UP000030021">
    <property type="component" value="Unassembled WGS sequence"/>
</dbReference>
<accession>A0A0A0HK70</accession>
<dbReference type="RefSeq" id="WP_037273423.1">
    <property type="nucleotide sequence ID" value="NZ_KN293980.1"/>
</dbReference>
<dbReference type="EMBL" id="AONH01000013">
    <property type="protein sequence ID" value="KGM87580.1"/>
    <property type="molecule type" value="Genomic_DNA"/>
</dbReference>
<dbReference type="HOGENOM" id="CLU_127086_0_0_5"/>
<dbReference type="eggNOG" id="COG2128">
    <property type="taxonomic scope" value="Bacteria"/>
</dbReference>
<dbReference type="AlphaFoldDB" id="A0A0A0HK70"/>
<sequence>MMRWLLNIGFRRFARLNDYDTTYLQEMTDAWPGAGLRYLVLPALSRLTGPDPDIWAGAILASVLDGDCGPCAQLVCNDALAKGVDPACLAACLRRDFAAAGAVGLGFCFAEAAIEGAEDAETLRVEIVRRHGARAAIAAAFAAASGRVYPVLKRGLGHGAACHAIRLGEKDIAVVRADP</sequence>
<organism evidence="1 2">
    <name type="scientific">Roseovarius mucosus DSM 17069</name>
    <dbReference type="NCBI Taxonomy" id="1288298"/>
    <lineage>
        <taxon>Bacteria</taxon>
        <taxon>Pseudomonadati</taxon>
        <taxon>Pseudomonadota</taxon>
        <taxon>Alphaproteobacteria</taxon>
        <taxon>Rhodobacterales</taxon>
        <taxon>Roseobacteraceae</taxon>
        <taxon>Roseovarius</taxon>
    </lineage>
</organism>
<evidence type="ECO:0000313" key="1">
    <source>
        <dbReference type="EMBL" id="KGM87580.1"/>
    </source>
</evidence>